<comment type="caution">
    <text evidence="2">The sequence shown here is derived from an EMBL/GenBank/DDBJ whole genome shotgun (WGS) entry which is preliminary data.</text>
</comment>
<evidence type="ECO:0000313" key="4">
    <source>
        <dbReference type="Proteomes" id="UP001152797"/>
    </source>
</evidence>
<organism evidence="2">
    <name type="scientific">Cladocopium goreaui</name>
    <dbReference type="NCBI Taxonomy" id="2562237"/>
    <lineage>
        <taxon>Eukaryota</taxon>
        <taxon>Sar</taxon>
        <taxon>Alveolata</taxon>
        <taxon>Dinophyceae</taxon>
        <taxon>Suessiales</taxon>
        <taxon>Symbiodiniaceae</taxon>
        <taxon>Cladocopium</taxon>
    </lineage>
</organism>
<dbReference type="EMBL" id="CAMXCT020002352">
    <property type="protein sequence ID" value="CAL1150939.1"/>
    <property type="molecule type" value="Genomic_DNA"/>
</dbReference>
<dbReference type="Proteomes" id="UP001152797">
    <property type="component" value="Unassembled WGS sequence"/>
</dbReference>
<gene>
    <name evidence="2" type="ORF">C1SCF055_LOCUS23935</name>
</gene>
<feature type="region of interest" description="Disordered" evidence="1">
    <location>
        <begin position="52"/>
        <end position="72"/>
    </location>
</feature>
<reference evidence="2" key="1">
    <citation type="submission" date="2022-10" db="EMBL/GenBank/DDBJ databases">
        <authorList>
            <person name="Chen Y."/>
            <person name="Dougan E. K."/>
            <person name="Chan C."/>
            <person name="Rhodes N."/>
            <person name="Thang M."/>
        </authorList>
    </citation>
    <scope>NUCLEOTIDE SEQUENCE</scope>
</reference>
<evidence type="ECO:0000256" key="1">
    <source>
        <dbReference type="SAM" id="MobiDB-lite"/>
    </source>
</evidence>
<dbReference type="EMBL" id="CAMXCT030002352">
    <property type="protein sequence ID" value="CAL4784876.1"/>
    <property type="molecule type" value="Genomic_DNA"/>
</dbReference>
<accession>A0A9P1G1J1</accession>
<reference evidence="3" key="2">
    <citation type="submission" date="2024-04" db="EMBL/GenBank/DDBJ databases">
        <authorList>
            <person name="Chen Y."/>
            <person name="Shah S."/>
            <person name="Dougan E. K."/>
            <person name="Thang M."/>
            <person name="Chan C."/>
        </authorList>
    </citation>
    <scope>NUCLEOTIDE SEQUENCE [LARGE SCALE GENOMIC DNA]</scope>
</reference>
<dbReference type="EMBL" id="CAMXCT010002352">
    <property type="protein sequence ID" value="CAI3997564.1"/>
    <property type="molecule type" value="Genomic_DNA"/>
</dbReference>
<sequence>MINMGELQLVHALGLEIPSQKLLDRLGDQVLNPPCPRARIPLGPRNQLHQFYQGYPTDSDSDDDEDDEDDEDYDDYLMAAPNTVPAVPGQAIGPAIEGANWTVDGTGNLAALTGEGKESAAIQDEMAAAAQTAAAGYGASTSKPPGLGVVRDEVSNDEFGMSSSESSSVSPQNGVEVGPWPNSLPEKRFVVCRL</sequence>
<evidence type="ECO:0000313" key="3">
    <source>
        <dbReference type="EMBL" id="CAL1150939.1"/>
    </source>
</evidence>
<evidence type="ECO:0000313" key="2">
    <source>
        <dbReference type="EMBL" id="CAI3997564.1"/>
    </source>
</evidence>
<protein>
    <submittedName>
        <fullName evidence="2">Uncharacterized protein</fullName>
    </submittedName>
</protein>
<name>A0A9P1G1J1_9DINO</name>
<feature type="compositionally biased region" description="Acidic residues" evidence="1">
    <location>
        <begin position="59"/>
        <end position="72"/>
    </location>
</feature>
<proteinExistence type="predicted"/>
<keyword evidence="4" id="KW-1185">Reference proteome</keyword>
<dbReference type="AlphaFoldDB" id="A0A9P1G1J1"/>
<feature type="region of interest" description="Disordered" evidence="1">
    <location>
        <begin position="137"/>
        <end position="183"/>
    </location>
</feature>